<dbReference type="SUPFAM" id="SSF52172">
    <property type="entry name" value="CheY-like"/>
    <property type="match status" value="1"/>
</dbReference>
<dbReference type="InterPro" id="IPR042240">
    <property type="entry name" value="CHASE_sf"/>
</dbReference>
<dbReference type="SMART" id="SM01079">
    <property type="entry name" value="CHASE"/>
    <property type="match status" value="1"/>
</dbReference>
<dbReference type="SMART" id="SM00388">
    <property type="entry name" value="HisKA"/>
    <property type="match status" value="1"/>
</dbReference>
<dbReference type="InterPro" id="IPR003594">
    <property type="entry name" value="HATPase_dom"/>
</dbReference>
<dbReference type="Gene3D" id="3.30.565.10">
    <property type="entry name" value="Histidine kinase-like ATPase, C-terminal domain"/>
    <property type="match status" value="1"/>
</dbReference>
<dbReference type="Pfam" id="PF08447">
    <property type="entry name" value="PAS_3"/>
    <property type="match status" value="2"/>
</dbReference>
<keyword evidence="19" id="KW-1185">Reference proteome</keyword>
<evidence type="ECO:0000256" key="7">
    <source>
        <dbReference type="ARBA" id="ARBA00022777"/>
    </source>
</evidence>
<keyword evidence="6 12" id="KW-0812">Transmembrane</keyword>
<dbReference type="InterPro" id="IPR001789">
    <property type="entry name" value="Sig_transdc_resp-reg_receiver"/>
</dbReference>
<dbReference type="PROSITE" id="PS50110">
    <property type="entry name" value="RESPONSE_REGULATORY"/>
    <property type="match status" value="1"/>
</dbReference>
<feature type="domain" description="PAC" evidence="16">
    <location>
        <begin position="657"/>
        <end position="709"/>
    </location>
</feature>
<dbReference type="InterPro" id="IPR003661">
    <property type="entry name" value="HisK_dim/P_dom"/>
</dbReference>
<dbReference type="AlphaFoldDB" id="A0A1I2AKY3"/>
<dbReference type="InterPro" id="IPR000700">
    <property type="entry name" value="PAS-assoc_C"/>
</dbReference>
<dbReference type="InterPro" id="IPR000014">
    <property type="entry name" value="PAS"/>
</dbReference>
<dbReference type="InterPro" id="IPR004358">
    <property type="entry name" value="Sig_transdc_His_kin-like_C"/>
</dbReference>
<dbReference type="FunFam" id="1.10.287.130:FF:000001">
    <property type="entry name" value="Two-component sensor histidine kinase"/>
    <property type="match status" value="1"/>
</dbReference>
<feature type="domain" description="PAS" evidence="15">
    <location>
        <begin position="336"/>
        <end position="377"/>
    </location>
</feature>
<evidence type="ECO:0000259" key="14">
    <source>
        <dbReference type="PROSITE" id="PS50110"/>
    </source>
</evidence>
<evidence type="ECO:0000259" key="16">
    <source>
        <dbReference type="PROSITE" id="PS50113"/>
    </source>
</evidence>
<dbReference type="GO" id="GO:0009927">
    <property type="term" value="F:histidine phosphotransfer kinase activity"/>
    <property type="evidence" value="ECO:0007669"/>
    <property type="project" value="TreeGrafter"/>
</dbReference>
<dbReference type="GO" id="GO:0000155">
    <property type="term" value="F:phosphorelay sensor kinase activity"/>
    <property type="evidence" value="ECO:0007669"/>
    <property type="project" value="InterPro"/>
</dbReference>
<dbReference type="PANTHER" id="PTHR43047:SF72">
    <property type="entry name" value="OSMOSENSING HISTIDINE PROTEIN KINASE SLN1"/>
    <property type="match status" value="1"/>
</dbReference>
<evidence type="ECO:0000256" key="11">
    <source>
        <dbReference type="PROSITE-ProRule" id="PRU00169"/>
    </source>
</evidence>
<evidence type="ECO:0000256" key="9">
    <source>
        <dbReference type="ARBA" id="ARBA00023012"/>
    </source>
</evidence>
<feature type="transmembrane region" description="Helical" evidence="12">
    <location>
        <begin position="294"/>
        <end position="312"/>
    </location>
</feature>
<dbReference type="InterPro" id="IPR001610">
    <property type="entry name" value="PAC"/>
</dbReference>
<dbReference type="SMART" id="SM00091">
    <property type="entry name" value="PAS"/>
    <property type="match status" value="3"/>
</dbReference>
<dbReference type="Proteomes" id="UP000198977">
    <property type="component" value="Unassembled WGS sequence"/>
</dbReference>
<dbReference type="InterPro" id="IPR011006">
    <property type="entry name" value="CheY-like_superfamily"/>
</dbReference>
<dbReference type="CDD" id="cd00156">
    <property type="entry name" value="REC"/>
    <property type="match status" value="1"/>
</dbReference>
<comment type="subcellular location">
    <subcellularLocation>
        <location evidence="2">Membrane</location>
    </subcellularLocation>
</comment>
<dbReference type="SMART" id="SM00387">
    <property type="entry name" value="HATPase_c"/>
    <property type="match status" value="1"/>
</dbReference>
<evidence type="ECO:0000259" key="17">
    <source>
        <dbReference type="PROSITE" id="PS50839"/>
    </source>
</evidence>
<dbReference type="InterPro" id="IPR013655">
    <property type="entry name" value="PAS_fold_3"/>
</dbReference>
<dbReference type="NCBIfam" id="TIGR00229">
    <property type="entry name" value="sensory_box"/>
    <property type="match status" value="1"/>
</dbReference>
<sequence length="1067" mass="118351">MFRRLEILLICIALAVTLGLSFGAKKAADSAAERQFLKIASTGAQDLSARMSLYMQTLNGAAALINASDEVTAPDFERYVQTLDVQRNLPGINGVGFIVPIQRGEEEQLMREVELNGGQRFNVFPDTDGPERFVIKYIYPRGINKEAFGLDISFEEGRKWAATESRETGEARLTPRILLVQDATKQPGFLLLRPVFDAPAGAAERGPFRGWVYAPFIGVNLLSNLSADEGRFYHLSVYDGAELAPEKLIYDSSQPGEALGRFADLHTMQLYGRTWTIQFSSTTDFDVVFKDSSAYLILVGGLLLTAMLAYLLRNMRLRSDALTEVAALRSRQVSAREDENRSIMENAVTPVFILDADNRVISANQAAVACFGYDSDQEMLGQLFEAFVTNVDLEEGVARHNATGRTRDGAHLQLDIQSNGWTTLNDVSRTTVIARDITAETKAVGEMQETKRRFDMALDGAEIGIFEVDLITGRSIVSETWCQIMGIDEAAAVLDTQQLFLARVHPEDLPSLLASDKACIEGSNDRSISEYRMSFGDDRWRWMKSDAVVIKRDSDGRALRMVGTQTDVTDVHHARNALETSEARFRLVLSEAPVGMAMTNERGEFIGVNEALGALCGRTQEQLLSGFRLQDLVPAEDLKQIYSAVSALMAEGSTDPYRGEHRIKHLNGSERWGLFNTSWAYDRNAKGNFFITQINDITDQKHLDQMKSEFVSTVSHELRTPLTSIKGALGLLTASVKDELAPAGMRLLEIATSNVDRLTLIVNDILDLEKISSGSISYNNEDIRVREIVEASIREMSPFALKHKTTLRCDLPNLRLTIHADRGRMMQVMANLISNACKYSWDNTEVLVKVEQVGDLAVFYVQNVGPGVPESFKAQIFKAFSQADSSDTRAKGGTGLGLNISKQIVLRHGGKMGFESNPDGLTIFWFTVPVTMTEEEADAAHNGPVEQIDSRKLKVLHLEDDPDFAEVVRTGLEHFAQVTNVASVAKAREIIGKETIDIIILDWMLPDGDASELLDEIEIAQPQARMFSLSADADRKHDDRILKNIVKSKTDLSNIVETITTWREQAS</sequence>
<dbReference type="EC" id="2.7.13.3" evidence="3"/>
<gene>
    <name evidence="18" type="ORF">SAMN04488523_107110</name>
</gene>
<comment type="catalytic activity">
    <reaction evidence="1">
        <text>ATP + protein L-histidine = ADP + protein N-phospho-L-histidine.</text>
        <dbReference type="EC" id="2.7.13.3"/>
    </reaction>
</comment>
<dbReference type="OrthoDB" id="7179697at2"/>
<evidence type="ECO:0000256" key="10">
    <source>
        <dbReference type="ARBA" id="ARBA00023136"/>
    </source>
</evidence>
<dbReference type="PROSITE" id="PS50112">
    <property type="entry name" value="PAS"/>
    <property type="match status" value="2"/>
</dbReference>
<keyword evidence="4 11" id="KW-0597">Phosphoprotein</keyword>
<evidence type="ECO:0000256" key="12">
    <source>
        <dbReference type="SAM" id="Phobius"/>
    </source>
</evidence>
<keyword evidence="7" id="KW-0418">Kinase</keyword>
<reference evidence="18 19" key="1">
    <citation type="submission" date="2016-10" db="EMBL/GenBank/DDBJ databases">
        <authorList>
            <person name="de Groot N.N."/>
        </authorList>
    </citation>
    <scope>NUCLEOTIDE SEQUENCE [LARGE SCALE GENOMIC DNA]</scope>
    <source>
        <strain evidence="18 19">DSM 11443</strain>
    </source>
</reference>
<dbReference type="Pfam" id="PF03924">
    <property type="entry name" value="CHASE"/>
    <property type="match status" value="1"/>
</dbReference>
<organism evidence="18 19">
    <name type="scientific">Sulfitobacter brevis</name>
    <dbReference type="NCBI Taxonomy" id="74348"/>
    <lineage>
        <taxon>Bacteria</taxon>
        <taxon>Pseudomonadati</taxon>
        <taxon>Pseudomonadota</taxon>
        <taxon>Alphaproteobacteria</taxon>
        <taxon>Rhodobacterales</taxon>
        <taxon>Roseobacteraceae</taxon>
        <taxon>Sulfitobacter</taxon>
    </lineage>
</organism>
<keyword evidence="10 12" id="KW-0472">Membrane</keyword>
<dbReference type="Pfam" id="PF13188">
    <property type="entry name" value="PAS_8"/>
    <property type="match status" value="1"/>
</dbReference>
<dbReference type="PANTHER" id="PTHR43047">
    <property type="entry name" value="TWO-COMPONENT HISTIDINE PROTEIN KINASE"/>
    <property type="match status" value="1"/>
</dbReference>
<dbReference type="InterPro" id="IPR036890">
    <property type="entry name" value="HATPase_C_sf"/>
</dbReference>
<evidence type="ECO:0000256" key="6">
    <source>
        <dbReference type="ARBA" id="ARBA00022692"/>
    </source>
</evidence>
<evidence type="ECO:0000256" key="2">
    <source>
        <dbReference type="ARBA" id="ARBA00004370"/>
    </source>
</evidence>
<feature type="domain" description="PAS" evidence="15">
    <location>
        <begin position="581"/>
        <end position="652"/>
    </location>
</feature>
<feature type="domain" description="Response regulatory" evidence="14">
    <location>
        <begin position="954"/>
        <end position="1063"/>
    </location>
</feature>
<dbReference type="STRING" id="74348.SAMN04488523_107110"/>
<dbReference type="InterPro" id="IPR036097">
    <property type="entry name" value="HisK_dim/P_sf"/>
</dbReference>
<feature type="domain" description="PAC" evidence="16">
    <location>
        <begin position="527"/>
        <end position="580"/>
    </location>
</feature>
<evidence type="ECO:0000256" key="5">
    <source>
        <dbReference type="ARBA" id="ARBA00022679"/>
    </source>
</evidence>
<evidence type="ECO:0000313" key="19">
    <source>
        <dbReference type="Proteomes" id="UP000198977"/>
    </source>
</evidence>
<evidence type="ECO:0000256" key="4">
    <source>
        <dbReference type="ARBA" id="ARBA00022553"/>
    </source>
</evidence>
<dbReference type="FunFam" id="3.30.565.10:FF:000006">
    <property type="entry name" value="Sensor histidine kinase WalK"/>
    <property type="match status" value="1"/>
</dbReference>
<dbReference type="InterPro" id="IPR005467">
    <property type="entry name" value="His_kinase_dom"/>
</dbReference>
<keyword evidence="8 12" id="KW-1133">Transmembrane helix</keyword>
<dbReference type="CDD" id="cd00130">
    <property type="entry name" value="PAS"/>
    <property type="match status" value="1"/>
</dbReference>
<feature type="modified residue" description="4-aspartylphosphate" evidence="11">
    <location>
        <position position="1002"/>
    </location>
</feature>
<evidence type="ECO:0000256" key="3">
    <source>
        <dbReference type="ARBA" id="ARBA00012438"/>
    </source>
</evidence>
<dbReference type="SUPFAM" id="SSF55785">
    <property type="entry name" value="PYP-like sensor domain (PAS domain)"/>
    <property type="match status" value="3"/>
</dbReference>
<dbReference type="PROSITE" id="PS50839">
    <property type="entry name" value="CHASE"/>
    <property type="match status" value="1"/>
</dbReference>
<proteinExistence type="predicted"/>
<feature type="domain" description="Histidine kinase" evidence="13">
    <location>
        <begin position="713"/>
        <end position="932"/>
    </location>
</feature>
<dbReference type="Gene3D" id="3.30.450.20">
    <property type="entry name" value="PAS domain"/>
    <property type="match status" value="3"/>
</dbReference>
<accession>A0A1I2AKY3</accession>
<dbReference type="GO" id="GO:0005886">
    <property type="term" value="C:plasma membrane"/>
    <property type="evidence" value="ECO:0007669"/>
    <property type="project" value="TreeGrafter"/>
</dbReference>
<dbReference type="Pfam" id="PF00072">
    <property type="entry name" value="Response_reg"/>
    <property type="match status" value="1"/>
</dbReference>
<dbReference type="SMART" id="SM00086">
    <property type="entry name" value="PAC"/>
    <property type="match status" value="2"/>
</dbReference>
<dbReference type="Gene3D" id="3.30.450.350">
    <property type="entry name" value="CHASE domain"/>
    <property type="match status" value="1"/>
</dbReference>
<protein>
    <recommendedName>
        <fullName evidence="3">histidine kinase</fullName>
        <ecNumber evidence="3">2.7.13.3</ecNumber>
    </recommendedName>
</protein>
<dbReference type="InterPro" id="IPR006189">
    <property type="entry name" value="CHASE_dom"/>
</dbReference>
<dbReference type="SUPFAM" id="SSF47384">
    <property type="entry name" value="Homodimeric domain of signal transducing histidine kinase"/>
    <property type="match status" value="1"/>
</dbReference>
<dbReference type="EMBL" id="FOMW01000007">
    <property type="protein sequence ID" value="SFE44208.1"/>
    <property type="molecule type" value="Genomic_DNA"/>
</dbReference>
<dbReference type="InterPro" id="IPR035965">
    <property type="entry name" value="PAS-like_dom_sf"/>
</dbReference>
<dbReference type="Gene3D" id="3.40.50.2300">
    <property type="match status" value="1"/>
</dbReference>
<evidence type="ECO:0000259" key="13">
    <source>
        <dbReference type="PROSITE" id="PS50109"/>
    </source>
</evidence>
<name>A0A1I2AKY3_9RHOB</name>
<dbReference type="PROSITE" id="PS50113">
    <property type="entry name" value="PAC"/>
    <property type="match status" value="2"/>
</dbReference>
<dbReference type="Gene3D" id="1.10.287.130">
    <property type="match status" value="1"/>
</dbReference>
<evidence type="ECO:0000313" key="18">
    <source>
        <dbReference type="EMBL" id="SFE44208.1"/>
    </source>
</evidence>
<keyword evidence="9" id="KW-0902">Two-component regulatory system</keyword>
<dbReference type="PROSITE" id="PS50109">
    <property type="entry name" value="HIS_KIN"/>
    <property type="match status" value="1"/>
</dbReference>
<dbReference type="CDD" id="cd00082">
    <property type="entry name" value="HisKA"/>
    <property type="match status" value="1"/>
</dbReference>
<dbReference type="Pfam" id="PF02518">
    <property type="entry name" value="HATPase_c"/>
    <property type="match status" value="1"/>
</dbReference>
<evidence type="ECO:0000256" key="1">
    <source>
        <dbReference type="ARBA" id="ARBA00000085"/>
    </source>
</evidence>
<evidence type="ECO:0000256" key="8">
    <source>
        <dbReference type="ARBA" id="ARBA00022989"/>
    </source>
</evidence>
<dbReference type="Pfam" id="PF00512">
    <property type="entry name" value="HisKA"/>
    <property type="match status" value="1"/>
</dbReference>
<feature type="domain" description="CHASE" evidence="17">
    <location>
        <begin position="67"/>
        <end position="278"/>
    </location>
</feature>
<dbReference type="PRINTS" id="PR00344">
    <property type="entry name" value="BCTRLSENSOR"/>
</dbReference>
<keyword evidence="5" id="KW-0808">Transferase</keyword>
<evidence type="ECO:0000259" key="15">
    <source>
        <dbReference type="PROSITE" id="PS50112"/>
    </source>
</evidence>
<dbReference type="SUPFAM" id="SSF55874">
    <property type="entry name" value="ATPase domain of HSP90 chaperone/DNA topoisomerase II/histidine kinase"/>
    <property type="match status" value="1"/>
</dbReference>